<protein>
    <submittedName>
        <fullName evidence="9">DUF4982 domain-containing protein</fullName>
    </submittedName>
</protein>
<evidence type="ECO:0000313" key="9">
    <source>
        <dbReference type="EMBL" id="QEM08919.1"/>
    </source>
</evidence>
<organism evidence="9 10">
    <name type="scientific">Mucilaginibacter rubeus</name>
    <dbReference type="NCBI Taxonomy" id="2027860"/>
    <lineage>
        <taxon>Bacteria</taxon>
        <taxon>Pseudomonadati</taxon>
        <taxon>Bacteroidota</taxon>
        <taxon>Sphingobacteriia</taxon>
        <taxon>Sphingobacteriales</taxon>
        <taxon>Sphingobacteriaceae</taxon>
        <taxon>Mucilaginibacter</taxon>
    </lineage>
</organism>
<dbReference type="Pfam" id="PF16355">
    <property type="entry name" value="DUF4982"/>
    <property type="match status" value="1"/>
</dbReference>
<dbReference type="OrthoDB" id="9801077at2"/>
<feature type="domain" description="Glycoside hydrolase family 2 immunoglobulin-like beta-sandwich" evidence="4">
    <location>
        <begin position="190"/>
        <end position="292"/>
    </location>
</feature>
<dbReference type="Pfam" id="PF18565">
    <property type="entry name" value="Glyco_hydro2_C5"/>
    <property type="match status" value="1"/>
</dbReference>
<evidence type="ECO:0000259" key="7">
    <source>
        <dbReference type="Pfam" id="PF16355"/>
    </source>
</evidence>
<evidence type="ECO:0000259" key="4">
    <source>
        <dbReference type="Pfam" id="PF00703"/>
    </source>
</evidence>
<evidence type="ECO:0000259" key="6">
    <source>
        <dbReference type="Pfam" id="PF02837"/>
    </source>
</evidence>
<dbReference type="SUPFAM" id="SSF49785">
    <property type="entry name" value="Galactose-binding domain-like"/>
    <property type="match status" value="1"/>
</dbReference>
<dbReference type="InterPro" id="IPR006102">
    <property type="entry name" value="Ig-like_GH2"/>
</dbReference>
<sequence>MKNINYLLLLLIGMLLLPGLVKAQGNGKPALFNSAWSFHKGDIGTGISGAAAETQWKTVDLPHDWSIEGPFSDEWASATGYLPGGIGWYKKTFNGNAAWKGKQVYVYFDGVYKNSEVWINGHSLGKRPNGFISFQYELSKYLNLSGKNTIAVRVDHSEFADSRWYTGSGIYRNVYLIVKDPVHIAPWDVAFTTPDVSADKATVKVKVSVTNSNATDAAVLVKVNLFDGKGKSAAALQKQIKVKPGVHDVEFEQQLSSPQLWDTEKANLYKLQVSLNRNGKSFDEITQAVGIRSIRFDKDKGFFLNEKSTKLKGVCIHDDAGALGVAVPEEVWVRRLKILKDAGVNSLRLSHNPHADYLYDLCDKMGFLVMDEAFDEWEVGKNKWVAGWNVGTPSKNGYHEYFKAWADRDVADMVLRSRNHPSIIMWSIGNEIDYPNDPYTHEVLNTGRNPQIYGKGYLPDHPSASGLTPIAKQLVKAVKAVDTTRPVTAALAGVVMSNEVGYPEALDVVGYNYQEYRYPEDHKKYPNRIIYGSENGMAQQAWNAVDSNEYISAQYLWTGIDYLGEAGKWPQRSNGAGLVDLAGFKKPEYFFRQSLWSAKPMVYVGARAITSTEDKGIWSHRTAEPVWNWQPGGKIKVDCFTNCQEAELFLNGKSLGKQSRSAAKGQVPSWQVDYEPGELVVKGYNNGIEVSTNSIKTAGDAWQLKTIADNASFKANTKGLSQIEVYITDKDGNPVFNATDEVTVSVTGPAKLLGLESGSTSSHENYQSNQRKALHGRLLAYVQTTGKPGKVQVQVRAGSLKLSTVTLTIK</sequence>
<dbReference type="SUPFAM" id="SSF51445">
    <property type="entry name" value="(Trans)glycosidases"/>
    <property type="match status" value="1"/>
</dbReference>
<dbReference type="Proteomes" id="UP000251402">
    <property type="component" value="Chromosome"/>
</dbReference>
<evidence type="ECO:0000259" key="5">
    <source>
        <dbReference type="Pfam" id="PF02836"/>
    </source>
</evidence>
<comment type="similarity">
    <text evidence="1">Belongs to the glycosyl hydrolase 2 family.</text>
</comment>
<dbReference type="GO" id="GO:0004553">
    <property type="term" value="F:hydrolase activity, hydrolyzing O-glycosyl compounds"/>
    <property type="evidence" value="ECO:0007669"/>
    <property type="project" value="InterPro"/>
</dbReference>
<name>A0A5C1HTQ9_9SPHI</name>
<feature type="domain" description="Glycoside hydrolase family 2" evidence="8">
    <location>
        <begin position="704"/>
        <end position="806"/>
    </location>
</feature>
<dbReference type="KEGG" id="mrub:DEO27_002445"/>
<dbReference type="RefSeq" id="WP_112569380.1">
    <property type="nucleotide sequence ID" value="NZ_CP043450.1"/>
</dbReference>
<dbReference type="InterPro" id="IPR040605">
    <property type="entry name" value="Glyco_hydro2_dom5"/>
</dbReference>
<dbReference type="InterPro" id="IPR008979">
    <property type="entry name" value="Galactose-bd-like_sf"/>
</dbReference>
<feature type="domain" description="DUF4982" evidence="7">
    <location>
        <begin position="632"/>
        <end position="690"/>
    </location>
</feature>
<dbReference type="InterPro" id="IPR006101">
    <property type="entry name" value="Glyco_hydro_2"/>
</dbReference>
<keyword evidence="10" id="KW-1185">Reference proteome</keyword>
<proteinExistence type="inferred from homology"/>
<dbReference type="GO" id="GO:0005975">
    <property type="term" value="P:carbohydrate metabolic process"/>
    <property type="evidence" value="ECO:0007669"/>
    <property type="project" value="InterPro"/>
</dbReference>
<dbReference type="InterPro" id="IPR051913">
    <property type="entry name" value="GH2_Domain-Containing"/>
</dbReference>
<keyword evidence="2" id="KW-0378">Hydrolase</keyword>
<dbReference type="InterPro" id="IPR006104">
    <property type="entry name" value="Glyco_hydro_2_N"/>
</dbReference>
<dbReference type="Pfam" id="PF02836">
    <property type="entry name" value="Glyco_hydro_2_C"/>
    <property type="match status" value="1"/>
</dbReference>
<dbReference type="Gene3D" id="3.20.20.80">
    <property type="entry name" value="Glycosidases"/>
    <property type="match status" value="1"/>
</dbReference>
<evidence type="ECO:0000313" key="10">
    <source>
        <dbReference type="Proteomes" id="UP000251402"/>
    </source>
</evidence>
<dbReference type="PANTHER" id="PTHR42732:SF1">
    <property type="entry name" value="BETA-MANNOSIDASE"/>
    <property type="match status" value="1"/>
</dbReference>
<dbReference type="Pfam" id="PF02837">
    <property type="entry name" value="Glyco_hydro_2_N"/>
    <property type="match status" value="1"/>
</dbReference>
<dbReference type="InterPro" id="IPR036156">
    <property type="entry name" value="Beta-gal/glucu_dom_sf"/>
</dbReference>
<dbReference type="PRINTS" id="PR00132">
    <property type="entry name" value="GLHYDRLASE2"/>
</dbReference>
<dbReference type="Pfam" id="PF00703">
    <property type="entry name" value="Glyco_hydro_2"/>
    <property type="match status" value="1"/>
</dbReference>
<feature type="domain" description="Glycoside hydrolase family 2 catalytic" evidence="5">
    <location>
        <begin position="298"/>
        <end position="526"/>
    </location>
</feature>
<dbReference type="InterPro" id="IPR013783">
    <property type="entry name" value="Ig-like_fold"/>
</dbReference>
<dbReference type="EMBL" id="CP043450">
    <property type="protein sequence ID" value="QEM08919.1"/>
    <property type="molecule type" value="Genomic_DNA"/>
</dbReference>
<dbReference type="Gene3D" id="2.60.40.10">
    <property type="entry name" value="Immunoglobulins"/>
    <property type="match status" value="3"/>
</dbReference>
<dbReference type="PANTHER" id="PTHR42732">
    <property type="entry name" value="BETA-GALACTOSIDASE"/>
    <property type="match status" value="1"/>
</dbReference>
<dbReference type="InterPro" id="IPR032311">
    <property type="entry name" value="DUF4982"/>
</dbReference>
<dbReference type="InterPro" id="IPR006103">
    <property type="entry name" value="Glyco_hydro_2_cat"/>
</dbReference>
<dbReference type="Gene3D" id="2.60.120.260">
    <property type="entry name" value="Galactose-binding domain-like"/>
    <property type="match status" value="1"/>
</dbReference>
<dbReference type="SUPFAM" id="SSF49303">
    <property type="entry name" value="beta-Galactosidase/glucuronidase domain"/>
    <property type="match status" value="1"/>
</dbReference>
<feature type="domain" description="Glycosyl hydrolases family 2 sugar binding" evidence="6">
    <location>
        <begin position="85"/>
        <end position="178"/>
    </location>
</feature>
<evidence type="ECO:0000256" key="3">
    <source>
        <dbReference type="ARBA" id="ARBA00023295"/>
    </source>
</evidence>
<gene>
    <name evidence="9" type="ORF">DEO27_002445</name>
</gene>
<accession>A0A5C1HTQ9</accession>
<evidence type="ECO:0000259" key="8">
    <source>
        <dbReference type="Pfam" id="PF18565"/>
    </source>
</evidence>
<evidence type="ECO:0000256" key="1">
    <source>
        <dbReference type="ARBA" id="ARBA00007401"/>
    </source>
</evidence>
<dbReference type="AlphaFoldDB" id="A0A5C1HTQ9"/>
<keyword evidence="3" id="KW-0326">Glycosidase</keyword>
<reference evidence="9" key="1">
    <citation type="submission" date="2019-08" db="EMBL/GenBank/DDBJ databases">
        <title>Comparative genome analysis confer to the adaptation heavy metal polluted environment.</title>
        <authorList>
            <person name="Li Y."/>
        </authorList>
    </citation>
    <scope>NUCLEOTIDE SEQUENCE [LARGE SCALE GENOMIC DNA]</scope>
    <source>
        <strain evidence="9">P1</strain>
    </source>
</reference>
<dbReference type="InterPro" id="IPR017853">
    <property type="entry name" value="GH"/>
</dbReference>
<evidence type="ECO:0000256" key="2">
    <source>
        <dbReference type="ARBA" id="ARBA00022801"/>
    </source>
</evidence>